<name>A0AAV2FHN9_9ROSI</name>
<evidence type="ECO:0000313" key="3">
    <source>
        <dbReference type="Proteomes" id="UP001497516"/>
    </source>
</evidence>
<proteinExistence type="predicted"/>
<organism evidence="2 3">
    <name type="scientific">Linum trigynum</name>
    <dbReference type="NCBI Taxonomy" id="586398"/>
    <lineage>
        <taxon>Eukaryota</taxon>
        <taxon>Viridiplantae</taxon>
        <taxon>Streptophyta</taxon>
        <taxon>Embryophyta</taxon>
        <taxon>Tracheophyta</taxon>
        <taxon>Spermatophyta</taxon>
        <taxon>Magnoliopsida</taxon>
        <taxon>eudicotyledons</taxon>
        <taxon>Gunneridae</taxon>
        <taxon>Pentapetalae</taxon>
        <taxon>rosids</taxon>
        <taxon>fabids</taxon>
        <taxon>Malpighiales</taxon>
        <taxon>Linaceae</taxon>
        <taxon>Linum</taxon>
    </lineage>
</organism>
<gene>
    <name evidence="2" type="ORF">LTRI10_LOCUS38084</name>
</gene>
<accession>A0AAV2FHN9</accession>
<dbReference type="Proteomes" id="UP001497516">
    <property type="component" value="Chromosome 6"/>
</dbReference>
<evidence type="ECO:0000256" key="1">
    <source>
        <dbReference type="SAM" id="MobiDB-lite"/>
    </source>
</evidence>
<protein>
    <submittedName>
        <fullName evidence="2">Uncharacterized protein</fullName>
    </submittedName>
</protein>
<keyword evidence="3" id="KW-1185">Reference proteome</keyword>
<sequence>MNDEAPSWADQWGTGGIGAMDGHQNTAADQDATAEKSGSKNGGGLFSKIKTSGIKWFKPKSSKKTSSTSTSTSASASASV</sequence>
<reference evidence="2 3" key="1">
    <citation type="submission" date="2024-04" db="EMBL/GenBank/DDBJ databases">
        <authorList>
            <person name="Fracassetti M."/>
        </authorList>
    </citation>
    <scope>NUCLEOTIDE SEQUENCE [LARGE SCALE GENOMIC DNA]</scope>
</reference>
<evidence type="ECO:0000313" key="2">
    <source>
        <dbReference type="EMBL" id="CAL1397814.1"/>
    </source>
</evidence>
<dbReference type="AlphaFoldDB" id="A0AAV2FHN9"/>
<dbReference type="EMBL" id="OZ034819">
    <property type="protein sequence ID" value="CAL1397814.1"/>
    <property type="molecule type" value="Genomic_DNA"/>
</dbReference>
<feature type="region of interest" description="Disordered" evidence="1">
    <location>
        <begin position="1"/>
        <end position="80"/>
    </location>
</feature>
<feature type="compositionally biased region" description="Low complexity" evidence="1">
    <location>
        <begin position="64"/>
        <end position="80"/>
    </location>
</feature>